<keyword evidence="6 17" id="KW-0479">Metal-binding</keyword>
<dbReference type="GO" id="GO:0000014">
    <property type="term" value="F:single-stranded DNA endodeoxyribonuclease activity"/>
    <property type="evidence" value="ECO:0007669"/>
    <property type="project" value="TreeGrafter"/>
</dbReference>
<feature type="domain" description="DNA/RNA non-specific endonuclease/pyrophosphatase/phosphodiesterase" evidence="19">
    <location>
        <begin position="65"/>
        <end position="276"/>
    </location>
</feature>
<protein>
    <recommendedName>
        <fullName evidence="14">Nuclease EXOG, mitochondrial</fullName>
    </recommendedName>
    <alternativeName>
        <fullName evidence="15">Endonuclease G-like 1</fullName>
    </alternativeName>
</protein>
<evidence type="ECO:0000256" key="7">
    <source>
        <dbReference type="ARBA" id="ARBA00022759"/>
    </source>
</evidence>
<evidence type="ECO:0000256" key="9">
    <source>
        <dbReference type="ARBA" id="ARBA00022801"/>
    </source>
</evidence>
<evidence type="ECO:0000256" key="2">
    <source>
        <dbReference type="ARBA" id="ARBA00004273"/>
    </source>
</evidence>
<proteinExistence type="inferred from homology"/>
<dbReference type="GO" id="GO:0003676">
    <property type="term" value="F:nucleic acid binding"/>
    <property type="evidence" value="ECO:0007669"/>
    <property type="project" value="InterPro"/>
</dbReference>
<evidence type="ECO:0000256" key="13">
    <source>
        <dbReference type="ARBA" id="ARBA00053281"/>
    </source>
</evidence>
<organism evidence="20 21">
    <name type="scientific">Albula goreensis</name>
    <dbReference type="NCBI Taxonomy" id="1534307"/>
    <lineage>
        <taxon>Eukaryota</taxon>
        <taxon>Metazoa</taxon>
        <taxon>Chordata</taxon>
        <taxon>Craniata</taxon>
        <taxon>Vertebrata</taxon>
        <taxon>Euteleostomi</taxon>
        <taxon>Actinopterygii</taxon>
        <taxon>Neopterygii</taxon>
        <taxon>Teleostei</taxon>
        <taxon>Albuliformes</taxon>
        <taxon>Albulidae</taxon>
        <taxon>Albula</taxon>
    </lineage>
</organism>
<dbReference type="SMART" id="SM00892">
    <property type="entry name" value="Endonuclease_NS"/>
    <property type="match status" value="1"/>
</dbReference>
<dbReference type="InterPro" id="IPR040255">
    <property type="entry name" value="Non-specific_endonuclease"/>
</dbReference>
<comment type="subunit">
    <text evidence="4">Homodimer.</text>
</comment>
<reference evidence="20" key="1">
    <citation type="submission" date="2021-01" db="EMBL/GenBank/DDBJ databases">
        <authorList>
            <person name="Zahm M."/>
            <person name="Roques C."/>
            <person name="Cabau C."/>
            <person name="Klopp C."/>
            <person name="Donnadieu C."/>
            <person name="Jouanno E."/>
            <person name="Lampietro C."/>
            <person name="Louis A."/>
            <person name="Herpin A."/>
            <person name="Echchiki A."/>
            <person name="Berthelot C."/>
            <person name="Parey E."/>
            <person name="Roest-Crollius H."/>
            <person name="Braasch I."/>
            <person name="Postlethwait J."/>
            <person name="Bobe J."/>
            <person name="Montfort J."/>
            <person name="Bouchez O."/>
            <person name="Begum T."/>
            <person name="Mejri S."/>
            <person name="Adams A."/>
            <person name="Chen W.-J."/>
            <person name="Guiguen Y."/>
        </authorList>
    </citation>
    <scope>NUCLEOTIDE SEQUENCE</scope>
    <source>
        <tissue evidence="20">Blood</tissue>
    </source>
</reference>
<feature type="domain" description="ENPP1-3/EXOG-like endonuclease/phosphodiesterase" evidence="18">
    <location>
        <begin position="66"/>
        <end position="276"/>
    </location>
</feature>
<dbReference type="Pfam" id="PF18026">
    <property type="entry name" value="Exog_C"/>
    <property type="match status" value="1"/>
</dbReference>
<dbReference type="GO" id="GO:0005743">
    <property type="term" value="C:mitochondrial inner membrane"/>
    <property type="evidence" value="ECO:0007669"/>
    <property type="project" value="UniProtKB-SubCell"/>
</dbReference>
<keyword evidence="21" id="KW-1185">Reference proteome</keyword>
<keyword evidence="12" id="KW-0472">Membrane</keyword>
<dbReference type="GO" id="GO:0008409">
    <property type="term" value="F:5'-3' exonuclease activity"/>
    <property type="evidence" value="ECO:0007669"/>
    <property type="project" value="TreeGrafter"/>
</dbReference>
<evidence type="ECO:0000256" key="6">
    <source>
        <dbReference type="ARBA" id="ARBA00022723"/>
    </source>
</evidence>
<sequence length="356" mass="40027">MKLQLKSLRFLGGFMCGAAVSTASCVAVMDIYKEDRVHKREENEEPSGGIVGQYGFPLTGADIRYYANHTLSYDQARRTPRWVAEHLSNQKLLGNAERKHCKFRPDPNVPVLFTAHNEDYLGSGWSRGHMAPAGDNKFSEQAMAETFYLSNIVPQNYENNAGFWNRLEMYCRDLTKRFEDVWIITGPLVLPEVGADGKKTVSYKVIGKDDVAVPTHLFKLVLAQRKGSPSETLAVGAFVVPNRPIGFDHPLTEFQVSLVDLERMSGLTFFPKVDRTRVPLQNLCNLDSCKLLSSKEFNLYIATRKVGSAPNPHKLDKAMSELKEAGIAPDSYLLNLYAKKKKEFESREVKDNSRGN</sequence>
<dbReference type="PANTHER" id="PTHR13966:SF19">
    <property type="entry name" value="NUCLEASE EXOG, MITOCHONDRIAL"/>
    <property type="match status" value="1"/>
</dbReference>
<dbReference type="InterPro" id="IPR001604">
    <property type="entry name" value="Endo_G_ENPP1-like_dom"/>
</dbReference>
<evidence type="ECO:0000259" key="18">
    <source>
        <dbReference type="SMART" id="SM00477"/>
    </source>
</evidence>
<dbReference type="GO" id="GO:0006309">
    <property type="term" value="P:apoptotic DNA fragmentation"/>
    <property type="evidence" value="ECO:0007669"/>
    <property type="project" value="TreeGrafter"/>
</dbReference>
<evidence type="ECO:0000256" key="17">
    <source>
        <dbReference type="PIRSR" id="PIRSR640255-2"/>
    </source>
</evidence>
<dbReference type="PROSITE" id="PS51257">
    <property type="entry name" value="PROKAR_LIPOPROTEIN"/>
    <property type="match status" value="1"/>
</dbReference>
<dbReference type="EMBL" id="JAERUA010000016">
    <property type="protein sequence ID" value="KAI1888943.1"/>
    <property type="molecule type" value="Genomic_DNA"/>
</dbReference>
<dbReference type="PANTHER" id="PTHR13966">
    <property type="entry name" value="ENDONUCLEASE RELATED"/>
    <property type="match status" value="1"/>
</dbReference>
<dbReference type="Gene3D" id="6.10.250.1250">
    <property type="match status" value="1"/>
</dbReference>
<comment type="subcellular location">
    <subcellularLocation>
        <location evidence="2">Mitochondrion inner membrane</location>
    </subcellularLocation>
</comment>
<accession>A0A8T3CUM0</accession>
<dbReference type="SUPFAM" id="SSF54060">
    <property type="entry name" value="His-Me finger endonucleases"/>
    <property type="match status" value="1"/>
</dbReference>
<dbReference type="AlphaFoldDB" id="A0A8T3CUM0"/>
<evidence type="ECO:0000313" key="20">
    <source>
        <dbReference type="EMBL" id="KAI1888943.1"/>
    </source>
</evidence>
<evidence type="ECO:0000256" key="15">
    <source>
        <dbReference type="ARBA" id="ARBA00081050"/>
    </source>
</evidence>
<keyword evidence="10" id="KW-0809">Transit peptide</keyword>
<evidence type="ECO:0000259" key="19">
    <source>
        <dbReference type="SMART" id="SM00892"/>
    </source>
</evidence>
<dbReference type="Gene3D" id="3.40.570.10">
    <property type="entry name" value="Extracellular Endonuclease, subunit A"/>
    <property type="match status" value="1"/>
</dbReference>
<evidence type="ECO:0000256" key="14">
    <source>
        <dbReference type="ARBA" id="ARBA00074243"/>
    </source>
</evidence>
<evidence type="ECO:0000313" key="21">
    <source>
        <dbReference type="Proteomes" id="UP000829720"/>
    </source>
</evidence>
<keyword evidence="5" id="KW-0540">Nuclease</keyword>
<evidence type="ECO:0000256" key="1">
    <source>
        <dbReference type="ARBA" id="ARBA00001968"/>
    </source>
</evidence>
<keyword evidence="7" id="KW-0255">Endonuclease</keyword>
<comment type="similarity">
    <text evidence="3">Belongs to the DNA/RNA non-specific endonuclease family.</text>
</comment>
<dbReference type="GO" id="GO:0004521">
    <property type="term" value="F:RNA endonuclease activity"/>
    <property type="evidence" value="ECO:0007669"/>
    <property type="project" value="TreeGrafter"/>
</dbReference>
<keyword evidence="9" id="KW-0378">Hydrolase</keyword>
<evidence type="ECO:0000256" key="11">
    <source>
        <dbReference type="ARBA" id="ARBA00023128"/>
    </source>
</evidence>
<feature type="binding site" evidence="17">
    <location>
        <position position="160"/>
    </location>
    <ligand>
        <name>Mg(2+)</name>
        <dbReference type="ChEBI" id="CHEBI:18420"/>
        <note>catalytic</note>
    </ligand>
</feature>
<dbReference type="InterPro" id="IPR044925">
    <property type="entry name" value="His-Me_finger_sf"/>
</dbReference>
<dbReference type="OrthoDB" id="5418055at2759"/>
<dbReference type="SMART" id="SM00477">
    <property type="entry name" value="NUC"/>
    <property type="match status" value="1"/>
</dbReference>
<dbReference type="Pfam" id="PF01223">
    <property type="entry name" value="Endonuclease_NS"/>
    <property type="match status" value="1"/>
</dbReference>
<dbReference type="FunFam" id="3.40.570.10:FF:000003">
    <property type="entry name" value="Nuclease EXOG, mitochondrial"/>
    <property type="match status" value="1"/>
</dbReference>
<dbReference type="CDD" id="cd00091">
    <property type="entry name" value="NUC"/>
    <property type="match status" value="1"/>
</dbReference>
<name>A0A8T3CUM0_9TELE</name>
<evidence type="ECO:0000256" key="16">
    <source>
        <dbReference type="PIRSR" id="PIRSR640255-1"/>
    </source>
</evidence>
<evidence type="ECO:0000256" key="3">
    <source>
        <dbReference type="ARBA" id="ARBA00010052"/>
    </source>
</evidence>
<dbReference type="InterPro" id="IPR044929">
    <property type="entry name" value="DNA/RNA_non-sp_Endonuclease_sf"/>
</dbReference>
<keyword evidence="8" id="KW-0999">Mitochondrion inner membrane</keyword>
<evidence type="ECO:0000256" key="10">
    <source>
        <dbReference type="ARBA" id="ARBA00022946"/>
    </source>
</evidence>
<comment type="cofactor">
    <cofactor evidence="1">
        <name>a divalent metal cation</name>
        <dbReference type="ChEBI" id="CHEBI:60240"/>
    </cofactor>
</comment>
<evidence type="ECO:0000256" key="4">
    <source>
        <dbReference type="ARBA" id="ARBA00011738"/>
    </source>
</evidence>
<dbReference type="InterPro" id="IPR020821">
    <property type="entry name" value="ENPP1-3/EXOG-like_nuc-like"/>
</dbReference>
<evidence type="ECO:0000256" key="8">
    <source>
        <dbReference type="ARBA" id="ARBA00022792"/>
    </source>
</evidence>
<comment type="function">
    <text evidence="13">Endo/exonuclease with nicking activity towards supercoiled DNA, a preference for single-stranded DNA and 5'-3' exonuclease activity.</text>
</comment>
<dbReference type="InterPro" id="IPR041003">
    <property type="entry name" value="Exog_C"/>
</dbReference>
<evidence type="ECO:0000256" key="12">
    <source>
        <dbReference type="ARBA" id="ARBA00023136"/>
    </source>
</evidence>
<keyword evidence="11" id="KW-0496">Mitochondrion</keyword>
<dbReference type="GO" id="GO:0005634">
    <property type="term" value="C:nucleus"/>
    <property type="evidence" value="ECO:0007669"/>
    <property type="project" value="TreeGrafter"/>
</dbReference>
<dbReference type="Proteomes" id="UP000829720">
    <property type="component" value="Unassembled WGS sequence"/>
</dbReference>
<gene>
    <name evidence="20" type="ORF">AGOR_G00173960</name>
</gene>
<evidence type="ECO:0000256" key="5">
    <source>
        <dbReference type="ARBA" id="ARBA00022722"/>
    </source>
</evidence>
<feature type="active site" description="Proton acceptor" evidence="16">
    <location>
        <position position="129"/>
    </location>
</feature>
<comment type="caution">
    <text evidence="20">The sequence shown here is derived from an EMBL/GenBank/DDBJ whole genome shotgun (WGS) entry which is preliminary data.</text>
</comment>
<dbReference type="GO" id="GO:0046872">
    <property type="term" value="F:metal ion binding"/>
    <property type="evidence" value="ECO:0007669"/>
    <property type="project" value="UniProtKB-KW"/>
</dbReference>